<comment type="caution">
    <text evidence="1">The sequence shown here is derived from an EMBL/GenBank/DDBJ whole genome shotgun (WGS) entry which is preliminary data.</text>
</comment>
<organism evidence="1 2">
    <name type="scientific">Rhizobium phaseoli</name>
    <dbReference type="NCBI Taxonomy" id="396"/>
    <lineage>
        <taxon>Bacteria</taxon>
        <taxon>Pseudomonadati</taxon>
        <taxon>Pseudomonadota</taxon>
        <taxon>Alphaproteobacteria</taxon>
        <taxon>Hyphomicrobiales</taxon>
        <taxon>Rhizobiaceae</taxon>
        <taxon>Rhizobium/Agrobacterium group</taxon>
        <taxon>Rhizobium</taxon>
    </lineage>
</organism>
<sequence>MPNDQALELWVIQRAQEILKREGLILVNAAQWLDKKGTVRGGHALREAIETSLREALRFKRPETSAIN</sequence>
<name>A0A7K3U6R5_9HYPH</name>
<evidence type="ECO:0000313" key="2">
    <source>
        <dbReference type="Proteomes" id="UP000471753"/>
    </source>
</evidence>
<gene>
    <name evidence="1" type="ORF">GR197_01940</name>
</gene>
<dbReference type="RefSeq" id="WP_164006347.1">
    <property type="nucleotide sequence ID" value="NZ_WUFT01000001.1"/>
</dbReference>
<proteinExistence type="predicted"/>
<dbReference type="AlphaFoldDB" id="A0A7K3U6R5"/>
<dbReference type="EMBL" id="WUFT01000001">
    <property type="protein sequence ID" value="NEJ69306.1"/>
    <property type="molecule type" value="Genomic_DNA"/>
</dbReference>
<dbReference type="Proteomes" id="UP000471753">
    <property type="component" value="Unassembled WGS sequence"/>
</dbReference>
<reference evidence="1 2" key="1">
    <citation type="submission" date="2019-12" db="EMBL/GenBank/DDBJ databases">
        <title>Rhizobium genotypes associated with high levels of biological nitrogen fixation by grain legumes in a temperate-maritime cropping system.</title>
        <authorList>
            <person name="Maluk M."/>
            <person name="Francesc Ferrando Molina F."/>
            <person name="Lopez Del Egido L."/>
            <person name="Lafos M."/>
            <person name="Langarica-Fuentes A."/>
            <person name="Gebre Yohannes G."/>
            <person name="Young M.W."/>
            <person name="Martin P."/>
            <person name="Gantlett R."/>
            <person name="Kenicer G."/>
            <person name="Hawes C."/>
            <person name="Begg G.S."/>
            <person name="Quilliam R.S."/>
            <person name="Squire G.R."/>
            <person name="Poole P.S."/>
            <person name="Young P.W."/>
            <person name="Iannetta P.M."/>
            <person name="James E.K."/>
        </authorList>
    </citation>
    <scope>NUCLEOTIDE SEQUENCE [LARGE SCALE GENOMIC DNA]</scope>
    <source>
        <strain evidence="1 2">JHI366</strain>
    </source>
</reference>
<accession>A0A7K3U6R5</accession>
<protein>
    <submittedName>
        <fullName evidence="1">Uncharacterized protein</fullName>
    </submittedName>
</protein>
<evidence type="ECO:0000313" key="1">
    <source>
        <dbReference type="EMBL" id="NEJ69306.1"/>
    </source>
</evidence>